<gene>
    <name evidence="1" type="ORF">LIER_30877</name>
</gene>
<dbReference type="PANTHER" id="PTHR10492:SF92">
    <property type="entry name" value="ATP-DEPENDENT DNA HELICASE"/>
    <property type="match status" value="1"/>
</dbReference>
<proteinExistence type="predicted"/>
<evidence type="ECO:0000313" key="2">
    <source>
        <dbReference type="Proteomes" id="UP001454036"/>
    </source>
</evidence>
<dbReference type="AlphaFoldDB" id="A0AAV3RQ65"/>
<comment type="caution">
    <text evidence="1">The sequence shown here is derived from an EMBL/GenBank/DDBJ whole genome shotgun (WGS) entry which is preliminary data.</text>
</comment>
<protein>
    <recommendedName>
        <fullName evidence="3">DNA helicase</fullName>
    </recommendedName>
</protein>
<sequence length="192" mass="22596">MRSSFDPDFVDFLMWIENGKEPTNSRNEDQIPKPMLVRYTTMEESIEELMKYVYLDMNLFERNLFQMMQRVILCPKNKFVDDITSKVIKRIPGQEMVYISDDRAKSAMDQDDYIDYINSLCNGTRLICKQLTPNVVGAVIATGQFRGKHVWISRILLEPNSFDNKYLIPFVRHQLPLRMCFTIDFLAKASWT</sequence>
<evidence type="ECO:0000313" key="1">
    <source>
        <dbReference type="EMBL" id="GAA0183472.1"/>
    </source>
</evidence>
<organism evidence="1 2">
    <name type="scientific">Lithospermum erythrorhizon</name>
    <name type="common">Purple gromwell</name>
    <name type="synonym">Lithospermum officinale var. erythrorhizon</name>
    <dbReference type="NCBI Taxonomy" id="34254"/>
    <lineage>
        <taxon>Eukaryota</taxon>
        <taxon>Viridiplantae</taxon>
        <taxon>Streptophyta</taxon>
        <taxon>Embryophyta</taxon>
        <taxon>Tracheophyta</taxon>
        <taxon>Spermatophyta</taxon>
        <taxon>Magnoliopsida</taxon>
        <taxon>eudicotyledons</taxon>
        <taxon>Gunneridae</taxon>
        <taxon>Pentapetalae</taxon>
        <taxon>asterids</taxon>
        <taxon>lamiids</taxon>
        <taxon>Boraginales</taxon>
        <taxon>Boraginaceae</taxon>
        <taxon>Boraginoideae</taxon>
        <taxon>Lithospermeae</taxon>
        <taxon>Lithospermum</taxon>
    </lineage>
</organism>
<dbReference type="EMBL" id="BAABME010011251">
    <property type="protein sequence ID" value="GAA0183472.1"/>
    <property type="molecule type" value="Genomic_DNA"/>
</dbReference>
<reference evidence="1 2" key="1">
    <citation type="submission" date="2024-01" db="EMBL/GenBank/DDBJ databases">
        <title>The complete chloroplast genome sequence of Lithospermum erythrorhizon: insights into the phylogenetic relationship among Boraginaceae species and the maternal lineages of purple gromwells.</title>
        <authorList>
            <person name="Okada T."/>
            <person name="Watanabe K."/>
        </authorList>
    </citation>
    <scope>NUCLEOTIDE SEQUENCE [LARGE SCALE GENOMIC DNA]</scope>
</reference>
<dbReference type="Proteomes" id="UP001454036">
    <property type="component" value="Unassembled WGS sequence"/>
</dbReference>
<name>A0AAV3RQ65_LITER</name>
<accession>A0AAV3RQ65</accession>
<dbReference type="PANTHER" id="PTHR10492">
    <property type="match status" value="1"/>
</dbReference>
<keyword evidence="2" id="KW-1185">Reference proteome</keyword>
<evidence type="ECO:0008006" key="3">
    <source>
        <dbReference type="Google" id="ProtNLM"/>
    </source>
</evidence>